<evidence type="ECO:0000313" key="15">
    <source>
        <dbReference type="EMBL" id="TFW70088.1"/>
    </source>
</evidence>
<evidence type="ECO:0000256" key="11">
    <source>
        <dbReference type="RuleBase" id="RU003357"/>
    </source>
</evidence>
<name>A0A4Y9VNK0_9PROT</name>
<accession>A0A4Y9VNK0</accession>
<sequence>MMLTQHKSLTQKSLYLAVMLALPAANAIAEEKTAEVAPQQTLEEVNVKAVSVNEIGGYQATKTRVGKVLQDPQDVPQAITSVTHDLMHDQQISSLRDALRNVSGLTFNAAEGGRGGDNFNLRGFYTFGDIYLDNMRDTAQYYRETYNLDQVDVLRGSAAMLFGRGQAGGVINQVTKMAKLEDKNTVTGSLGSYSYHQLTGDFNKKLGDTTAIRVNVMDRHEENYRRNPATGDHPEIDRQGIAVSFGTGIGTDNEFYLNHVYTQTRDVPDFGISFFNKRPANRTVATGKIDDKTFYGGNQNFDNSDTRVTTGIFTHKFSEDTQLRTQLRSASYDRAYWAKTPHQTAANAVPTNASLVLGQNQARKSSYDTLNLQSDFSTKLNLAGMKHQVLAGVEYLKEDSYRQSLRNIGTASVPGYTESQVTGTPTKFDADNYAVYAQDTIEFVKNWDLLVGLRRDELRADYSSATSPKLSYGENSYRTGLSWHQTPDSHYYLSFSDSFSPTADLYQLTVAPLPPERSKTVELGAKWLFLDGDLSFRTALYRTTKDWERSTDLEATASILTKKRRTDGLEFELAGHLTDNWEVFGGVAFMDAKILEVAENVNANTGLITHAYAGYKGQRARNTPAMTANMWTTYTIAGNWKIGGGFEAKGERTGYNPSGGAGTNFVNGAFKPNVVPGYTRWDVMAAYEAKKWAVRLNVKNLFDKVYYGDVYDNGSFLTPGNSRTAILTTEIKF</sequence>
<evidence type="ECO:0000256" key="6">
    <source>
        <dbReference type="ARBA" id="ARBA00023077"/>
    </source>
</evidence>
<comment type="similarity">
    <text evidence="2 10 11">Belongs to the TonB-dependent receptor family.</text>
</comment>
<dbReference type="PANTHER" id="PTHR32552:SF83">
    <property type="entry name" value="BLR3904 PROTEIN"/>
    <property type="match status" value="1"/>
</dbReference>
<dbReference type="GO" id="GO:0009279">
    <property type="term" value="C:cell outer membrane"/>
    <property type="evidence" value="ECO:0007669"/>
    <property type="project" value="UniProtKB-SubCell"/>
</dbReference>
<keyword evidence="3 10" id="KW-0813">Transport</keyword>
<evidence type="ECO:0000256" key="3">
    <source>
        <dbReference type="ARBA" id="ARBA00022448"/>
    </source>
</evidence>
<comment type="subcellular location">
    <subcellularLocation>
        <location evidence="1 10">Cell outer membrane</location>
        <topology evidence="1 10">Multi-pass membrane protein</topology>
    </subcellularLocation>
</comment>
<feature type="signal peptide" evidence="12">
    <location>
        <begin position="1"/>
        <end position="29"/>
    </location>
</feature>
<dbReference type="OrthoDB" id="9790771at2"/>
<feature type="chain" id="PRO_5021200815" evidence="12">
    <location>
        <begin position="30"/>
        <end position="733"/>
    </location>
</feature>
<organism evidence="15 16">
    <name type="scientific">Methylotenera oryzisoli</name>
    <dbReference type="NCBI Taxonomy" id="2080758"/>
    <lineage>
        <taxon>Bacteria</taxon>
        <taxon>Pseudomonadati</taxon>
        <taxon>Pseudomonadota</taxon>
        <taxon>Betaproteobacteria</taxon>
        <taxon>Nitrosomonadales</taxon>
        <taxon>Methylophilaceae</taxon>
        <taxon>Methylotenera</taxon>
    </lineage>
</organism>
<evidence type="ECO:0000256" key="5">
    <source>
        <dbReference type="ARBA" id="ARBA00022692"/>
    </source>
</evidence>
<evidence type="ECO:0000259" key="13">
    <source>
        <dbReference type="Pfam" id="PF00593"/>
    </source>
</evidence>
<evidence type="ECO:0000313" key="16">
    <source>
        <dbReference type="Proteomes" id="UP000297706"/>
    </source>
</evidence>
<dbReference type="Pfam" id="PF07715">
    <property type="entry name" value="Plug"/>
    <property type="match status" value="1"/>
</dbReference>
<keyword evidence="12" id="KW-0732">Signal</keyword>
<keyword evidence="6 11" id="KW-0798">TonB box</keyword>
<dbReference type="InterPro" id="IPR036942">
    <property type="entry name" value="Beta-barrel_TonB_sf"/>
</dbReference>
<dbReference type="InterPro" id="IPR037066">
    <property type="entry name" value="Plug_dom_sf"/>
</dbReference>
<evidence type="ECO:0000256" key="10">
    <source>
        <dbReference type="PROSITE-ProRule" id="PRU01360"/>
    </source>
</evidence>
<gene>
    <name evidence="15" type="ORF">C3Y98_11525</name>
</gene>
<dbReference type="AlphaFoldDB" id="A0A4Y9VNK0"/>
<feature type="domain" description="TonB-dependent receptor-like beta-barrel" evidence="13">
    <location>
        <begin position="249"/>
        <end position="701"/>
    </location>
</feature>
<dbReference type="Gene3D" id="2.170.130.10">
    <property type="entry name" value="TonB-dependent receptor, plug domain"/>
    <property type="match status" value="1"/>
</dbReference>
<evidence type="ECO:0000256" key="2">
    <source>
        <dbReference type="ARBA" id="ARBA00009810"/>
    </source>
</evidence>
<dbReference type="SUPFAM" id="SSF56935">
    <property type="entry name" value="Porins"/>
    <property type="match status" value="1"/>
</dbReference>
<dbReference type="Gene3D" id="2.40.170.20">
    <property type="entry name" value="TonB-dependent receptor, beta-barrel domain"/>
    <property type="match status" value="1"/>
</dbReference>
<dbReference type="InterPro" id="IPR039426">
    <property type="entry name" value="TonB-dep_rcpt-like"/>
</dbReference>
<feature type="domain" description="TonB-dependent receptor plug" evidence="14">
    <location>
        <begin position="72"/>
        <end position="170"/>
    </location>
</feature>
<keyword evidence="16" id="KW-1185">Reference proteome</keyword>
<keyword evidence="9 10" id="KW-0998">Cell outer membrane</keyword>
<dbReference type="CDD" id="cd01347">
    <property type="entry name" value="ligand_gated_channel"/>
    <property type="match status" value="1"/>
</dbReference>
<dbReference type="GO" id="GO:0015344">
    <property type="term" value="F:siderophore uptake transmembrane transporter activity"/>
    <property type="evidence" value="ECO:0007669"/>
    <property type="project" value="TreeGrafter"/>
</dbReference>
<dbReference type="PANTHER" id="PTHR32552">
    <property type="entry name" value="FERRICHROME IRON RECEPTOR-RELATED"/>
    <property type="match status" value="1"/>
</dbReference>
<dbReference type="Proteomes" id="UP000297706">
    <property type="component" value="Unassembled WGS sequence"/>
</dbReference>
<evidence type="ECO:0000256" key="8">
    <source>
        <dbReference type="ARBA" id="ARBA00023170"/>
    </source>
</evidence>
<comment type="caution">
    <text evidence="15">The sequence shown here is derived from an EMBL/GenBank/DDBJ whole genome shotgun (WGS) entry which is preliminary data.</text>
</comment>
<evidence type="ECO:0000259" key="14">
    <source>
        <dbReference type="Pfam" id="PF07715"/>
    </source>
</evidence>
<keyword evidence="5 10" id="KW-0812">Transmembrane</keyword>
<evidence type="ECO:0000256" key="4">
    <source>
        <dbReference type="ARBA" id="ARBA00022452"/>
    </source>
</evidence>
<dbReference type="InterPro" id="IPR012910">
    <property type="entry name" value="Plug_dom"/>
</dbReference>
<evidence type="ECO:0000256" key="1">
    <source>
        <dbReference type="ARBA" id="ARBA00004571"/>
    </source>
</evidence>
<dbReference type="EMBL" id="PQVH01000014">
    <property type="protein sequence ID" value="TFW70088.1"/>
    <property type="molecule type" value="Genomic_DNA"/>
</dbReference>
<reference evidence="15 16" key="1">
    <citation type="submission" date="2018-02" db="EMBL/GenBank/DDBJ databases">
        <title>A novel lanthanide dependent methylotroph, Methylotenera sp. La3113.</title>
        <authorList>
            <person name="Lv H."/>
            <person name="Tani A."/>
        </authorList>
    </citation>
    <scope>NUCLEOTIDE SEQUENCE [LARGE SCALE GENOMIC DNA]</scope>
    <source>
        <strain evidence="15 16">La3113</strain>
    </source>
</reference>
<keyword evidence="8 15" id="KW-0675">Receptor</keyword>
<dbReference type="InterPro" id="IPR000531">
    <property type="entry name" value="Beta-barrel_TonB"/>
</dbReference>
<proteinExistence type="inferred from homology"/>
<keyword evidence="7 10" id="KW-0472">Membrane</keyword>
<evidence type="ECO:0000256" key="9">
    <source>
        <dbReference type="ARBA" id="ARBA00023237"/>
    </source>
</evidence>
<evidence type="ECO:0000256" key="12">
    <source>
        <dbReference type="SAM" id="SignalP"/>
    </source>
</evidence>
<keyword evidence="4 10" id="KW-1134">Transmembrane beta strand</keyword>
<dbReference type="RefSeq" id="WP_135278733.1">
    <property type="nucleotide sequence ID" value="NZ_PQVH01000014.1"/>
</dbReference>
<dbReference type="PROSITE" id="PS52016">
    <property type="entry name" value="TONB_DEPENDENT_REC_3"/>
    <property type="match status" value="1"/>
</dbReference>
<protein>
    <submittedName>
        <fullName evidence="15">TonB-dependent siderophore receptor</fullName>
    </submittedName>
</protein>
<evidence type="ECO:0000256" key="7">
    <source>
        <dbReference type="ARBA" id="ARBA00023136"/>
    </source>
</evidence>
<dbReference type="Pfam" id="PF00593">
    <property type="entry name" value="TonB_dep_Rec_b-barrel"/>
    <property type="match status" value="1"/>
</dbReference>